<evidence type="ECO:0000256" key="10">
    <source>
        <dbReference type="ARBA" id="ARBA00022723"/>
    </source>
</evidence>
<evidence type="ECO:0000256" key="7">
    <source>
        <dbReference type="ARBA" id="ARBA00013278"/>
    </source>
</evidence>
<dbReference type="PATRIC" id="fig|746697.3.peg.1991"/>
<comment type="catalytic activity">
    <reaction evidence="1">
        <text>a 1,2-diacyl-sn-glycero-3-phosphocholine + H2O = a 2-acyl-sn-glycero-3-phosphocholine + a fatty acid + H(+)</text>
        <dbReference type="Rhea" id="RHEA:18689"/>
        <dbReference type="ChEBI" id="CHEBI:15377"/>
        <dbReference type="ChEBI" id="CHEBI:15378"/>
        <dbReference type="ChEBI" id="CHEBI:28868"/>
        <dbReference type="ChEBI" id="CHEBI:57643"/>
        <dbReference type="ChEBI" id="CHEBI:57875"/>
        <dbReference type="EC" id="3.1.1.32"/>
    </reaction>
</comment>
<keyword evidence="12" id="KW-0378">Hydrolase</keyword>
<feature type="binding site" description="in dimeric form" evidence="20">
    <location>
        <position position="172"/>
    </location>
    <ligand>
        <name>Ca(2+)</name>
        <dbReference type="ChEBI" id="CHEBI:29108"/>
        <label>2</label>
    </ligand>
</feature>
<keyword evidence="17" id="KW-0998">Cell outer membrane</keyword>
<keyword evidence="16" id="KW-0472">Membrane</keyword>
<dbReference type="EC" id="3.1.1.32" evidence="6"/>
<feature type="active site" description="Nucleophile" evidence="19">
    <location>
        <position position="169"/>
    </location>
</feature>
<evidence type="ECO:0000256" key="20">
    <source>
        <dbReference type="PIRSR" id="PIRSR603187-2"/>
    </source>
</evidence>
<dbReference type="Proteomes" id="UP000006049">
    <property type="component" value="Chromosome"/>
</dbReference>
<evidence type="ECO:0000256" key="19">
    <source>
        <dbReference type="PIRSR" id="PIRSR603187-1"/>
    </source>
</evidence>
<evidence type="ECO:0000256" key="11">
    <source>
        <dbReference type="ARBA" id="ARBA00022729"/>
    </source>
</evidence>
<keyword evidence="9" id="KW-0812">Transmembrane</keyword>
<keyword evidence="11 21" id="KW-0732">Signal</keyword>
<evidence type="ECO:0000256" key="12">
    <source>
        <dbReference type="ARBA" id="ARBA00022801"/>
    </source>
</evidence>
<dbReference type="InterPro" id="IPR003187">
    <property type="entry name" value="PLipase_A1"/>
</dbReference>
<protein>
    <recommendedName>
        <fullName evidence="18">Phosphatidylcholine 1-acylhydrolase</fullName>
        <ecNumber evidence="6">3.1.1.32</ecNumber>
        <ecNumber evidence="7">3.1.1.4</ecNumber>
    </recommendedName>
</protein>
<accession>I3YWR3</accession>
<comment type="cofactor">
    <cofactor evidence="20">
        <name>Ca(2+)</name>
        <dbReference type="ChEBI" id="CHEBI:29108"/>
    </cofactor>
    <text evidence="20">Binds 1 Ca(2+) ion per monomer.</text>
</comment>
<feature type="binding site" description="in dimeric form" evidence="20">
    <location>
        <position position="131"/>
    </location>
    <ligand>
        <name>Ca(2+)</name>
        <dbReference type="ChEBI" id="CHEBI:29108"/>
        <label>1</label>
    </ligand>
</feature>
<dbReference type="GO" id="GO:0008970">
    <property type="term" value="F:phospholipase A1 activity"/>
    <property type="evidence" value="ECO:0007669"/>
    <property type="project" value="UniProtKB-EC"/>
</dbReference>
<keyword evidence="23" id="KW-1185">Reference proteome</keyword>
<keyword evidence="13 20" id="KW-0106">Calcium</keyword>
<evidence type="ECO:0000256" key="8">
    <source>
        <dbReference type="ARBA" id="ARBA00022452"/>
    </source>
</evidence>
<dbReference type="GO" id="GO:0009279">
    <property type="term" value="C:cell outer membrane"/>
    <property type="evidence" value="ECO:0007669"/>
    <property type="project" value="UniProtKB-SubCell"/>
</dbReference>
<dbReference type="GO" id="GO:0004623">
    <property type="term" value="F:phospholipase A2 activity"/>
    <property type="evidence" value="ECO:0007669"/>
    <property type="project" value="UniProtKB-EC"/>
</dbReference>
<evidence type="ECO:0000256" key="16">
    <source>
        <dbReference type="ARBA" id="ARBA00023136"/>
    </source>
</evidence>
<keyword evidence="10 20" id="KW-0479">Metal-binding</keyword>
<dbReference type="PANTHER" id="PTHR40457:SF1">
    <property type="entry name" value="PHOSPHOLIPASE A1"/>
    <property type="match status" value="1"/>
</dbReference>
<organism evidence="22 23">
    <name type="scientific">Aequorivita sublithincola (strain DSM 14238 / LMG 21431 / ACAM 643 / 9-3)</name>
    <dbReference type="NCBI Taxonomy" id="746697"/>
    <lineage>
        <taxon>Bacteria</taxon>
        <taxon>Pseudomonadati</taxon>
        <taxon>Bacteroidota</taxon>
        <taxon>Flavobacteriia</taxon>
        <taxon>Flavobacteriales</taxon>
        <taxon>Flavobacteriaceae</taxon>
        <taxon>Aequorivita</taxon>
    </lineage>
</organism>
<evidence type="ECO:0000256" key="15">
    <source>
        <dbReference type="ARBA" id="ARBA00023098"/>
    </source>
</evidence>
<dbReference type="AlphaFoldDB" id="I3YWR3"/>
<dbReference type="KEGG" id="asl:Aeqsu_1958"/>
<comment type="catalytic activity">
    <reaction evidence="2">
        <text>a 1,2-diacyl-sn-glycero-3-phosphocholine + H2O = a 1-acyl-sn-glycero-3-phosphocholine + a fatty acid + H(+)</text>
        <dbReference type="Rhea" id="RHEA:15801"/>
        <dbReference type="ChEBI" id="CHEBI:15377"/>
        <dbReference type="ChEBI" id="CHEBI:15378"/>
        <dbReference type="ChEBI" id="CHEBI:28868"/>
        <dbReference type="ChEBI" id="CHEBI:57643"/>
        <dbReference type="ChEBI" id="CHEBI:58168"/>
        <dbReference type="EC" id="3.1.1.4"/>
    </reaction>
</comment>
<evidence type="ECO:0000313" key="23">
    <source>
        <dbReference type="Proteomes" id="UP000006049"/>
    </source>
</evidence>
<comment type="subcellular location">
    <subcellularLocation>
        <location evidence="3">Cell outer membrane</location>
        <topology evidence="3">Multi-pass membrane protein</topology>
    </subcellularLocation>
</comment>
<dbReference type="Gene3D" id="2.40.230.10">
    <property type="entry name" value="Phospholipase A1"/>
    <property type="match status" value="1"/>
</dbReference>
<name>I3YWR3_AEQSU</name>
<dbReference type="SUPFAM" id="SSF56931">
    <property type="entry name" value="Outer membrane phospholipase A (OMPLA)"/>
    <property type="match status" value="1"/>
</dbReference>
<dbReference type="STRING" id="746697.Aeqsu_1958"/>
<dbReference type="PANTHER" id="PTHR40457">
    <property type="entry name" value="PHOSPHOLIPASE A1"/>
    <property type="match status" value="1"/>
</dbReference>
<evidence type="ECO:0000256" key="6">
    <source>
        <dbReference type="ARBA" id="ARBA00013179"/>
    </source>
</evidence>
<dbReference type="InterPro" id="IPR036541">
    <property type="entry name" value="PLipase_A1_sf"/>
</dbReference>
<feature type="binding site" description="in dimeric form" evidence="20">
    <location>
        <position position="177"/>
    </location>
    <ligand>
        <name>Ca(2+)</name>
        <dbReference type="ChEBI" id="CHEBI:29108"/>
        <label>1</label>
    </ligand>
</feature>
<evidence type="ECO:0000256" key="14">
    <source>
        <dbReference type="ARBA" id="ARBA00022963"/>
    </source>
</evidence>
<comment type="similarity">
    <text evidence="4">Belongs to the phospholipase A1 family.</text>
</comment>
<dbReference type="OrthoDB" id="188433at2"/>
<dbReference type="EC" id="3.1.1.4" evidence="7"/>
<dbReference type="PRINTS" id="PR01486">
    <property type="entry name" value="PHPHLIPASEA1"/>
</dbReference>
<dbReference type="RefSeq" id="WP_014782684.1">
    <property type="nucleotide sequence ID" value="NC_018013.1"/>
</dbReference>
<dbReference type="GO" id="GO:0005509">
    <property type="term" value="F:calcium ion binding"/>
    <property type="evidence" value="ECO:0007669"/>
    <property type="project" value="TreeGrafter"/>
</dbReference>
<dbReference type="CDD" id="cd00541">
    <property type="entry name" value="OMPLA"/>
    <property type="match status" value="1"/>
</dbReference>
<evidence type="ECO:0000256" key="17">
    <source>
        <dbReference type="ARBA" id="ARBA00023237"/>
    </source>
</evidence>
<dbReference type="eggNOG" id="COG2829">
    <property type="taxonomic scope" value="Bacteria"/>
</dbReference>
<comment type="subunit">
    <text evidence="5">Homodimer; dimerization is reversible, and the dimeric form is the active one.</text>
</comment>
<evidence type="ECO:0000256" key="3">
    <source>
        <dbReference type="ARBA" id="ARBA00004571"/>
    </source>
</evidence>
<evidence type="ECO:0000256" key="21">
    <source>
        <dbReference type="SAM" id="SignalP"/>
    </source>
</evidence>
<feature type="binding site" description="in dimeric form" evidence="20">
    <location>
        <position position="212"/>
    </location>
    <ligand>
        <name>Ca(2+)</name>
        <dbReference type="ChEBI" id="CHEBI:29108"/>
        <label>1</label>
    </ligand>
</feature>
<feature type="chain" id="PRO_5003682969" description="Phosphatidylcholine 1-acylhydrolase" evidence="21">
    <location>
        <begin position="22"/>
        <end position="297"/>
    </location>
</feature>
<dbReference type="EMBL" id="CP003280">
    <property type="protein sequence ID" value="AFL81431.1"/>
    <property type="molecule type" value="Genomic_DNA"/>
</dbReference>
<gene>
    <name evidence="22" type="ordered locus">Aeqsu_1958</name>
</gene>
<dbReference type="GO" id="GO:0016042">
    <property type="term" value="P:lipid catabolic process"/>
    <property type="evidence" value="ECO:0007669"/>
    <property type="project" value="UniProtKB-KW"/>
</dbReference>
<reference evidence="22 23" key="1">
    <citation type="submission" date="2012-06" db="EMBL/GenBank/DDBJ databases">
        <title>The complete genome of Aequorivita sublithincola DSM 14238.</title>
        <authorList>
            <consortium name="US DOE Joint Genome Institute (JGI-PGF)"/>
            <person name="Lucas S."/>
            <person name="Copeland A."/>
            <person name="Lapidus A."/>
            <person name="Goodwin L."/>
            <person name="Pitluck S."/>
            <person name="Peters L."/>
            <person name="Munk A.C.C."/>
            <person name="Kyrpides N."/>
            <person name="Mavromatis K."/>
            <person name="Pagani I."/>
            <person name="Ivanova N."/>
            <person name="Ovchinnikova G."/>
            <person name="Zeytun A."/>
            <person name="Detter J.C."/>
            <person name="Han C."/>
            <person name="Land M."/>
            <person name="Hauser L."/>
            <person name="Markowitz V."/>
            <person name="Cheng J.-F."/>
            <person name="Hugenholtz P."/>
            <person name="Woyke T."/>
            <person name="Wu D."/>
            <person name="Tindall B."/>
            <person name="Faehnrich R."/>
            <person name="Brambilla E."/>
            <person name="Klenk H.-P."/>
            <person name="Eisen J.A."/>
        </authorList>
    </citation>
    <scope>NUCLEOTIDE SEQUENCE [LARGE SCALE GENOMIC DNA]</scope>
    <source>
        <strain evidence="23">DSM 14238 / LMG 21431 / ACAM 643 / 9-3</strain>
    </source>
</reference>
<evidence type="ECO:0000256" key="18">
    <source>
        <dbReference type="ARBA" id="ARBA00032375"/>
    </source>
</evidence>
<evidence type="ECO:0000256" key="9">
    <source>
        <dbReference type="ARBA" id="ARBA00022692"/>
    </source>
</evidence>
<evidence type="ECO:0000256" key="1">
    <source>
        <dbReference type="ARBA" id="ARBA00000111"/>
    </source>
</evidence>
<sequence length="297" mass="34133">MKYPQFLFFACFIMLCSHVVAQSVTKYPTLAEAWQLDSTSRSKQVEFRLLPYKPVYILFANYTTNVNHSPASSNENNVVEEPIPYNNVELAFQISFKTKILHNILGEKLGGDVWGAYTQSSRWQIYNNTLSRPFRETNYQPEAFLLFGTPYNIGNFKGVFTGFGLNHQSNGRSNPLSRSWNRIIFQAGWEVNNVQIVLKPWIRLPEAEKNDDNPDINDFMGRAELDLSYAFGKHDFQLVTRHSLRDGDKSHGSARLDYSYRFIKNLKIHAQVFTGYGESLIDYNHNQTTVGVGISLY</sequence>
<evidence type="ECO:0000313" key="22">
    <source>
        <dbReference type="EMBL" id="AFL81431.1"/>
    </source>
</evidence>
<evidence type="ECO:0000256" key="5">
    <source>
        <dbReference type="ARBA" id="ARBA00011702"/>
    </source>
</evidence>
<feature type="signal peptide" evidence="21">
    <location>
        <begin position="1"/>
        <end position="21"/>
    </location>
</feature>
<evidence type="ECO:0000256" key="13">
    <source>
        <dbReference type="ARBA" id="ARBA00022837"/>
    </source>
</evidence>
<dbReference type="Pfam" id="PF02253">
    <property type="entry name" value="PLA1"/>
    <property type="match status" value="1"/>
</dbReference>
<dbReference type="HOGENOM" id="CLU_045813_2_1_10"/>
<keyword evidence="14" id="KW-0442">Lipid degradation</keyword>
<evidence type="ECO:0000256" key="2">
    <source>
        <dbReference type="ARBA" id="ARBA00001604"/>
    </source>
</evidence>
<keyword evidence="15" id="KW-0443">Lipid metabolism</keyword>
<keyword evidence="8" id="KW-1134">Transmembrane beta strand</keyword>
<feature type="active site" description="Proton acceptor" evidence="19">
    <location>
        <position position="167"/>
    </location>
</feature>
<evidence type="ECO:0000256" key="4">
    <source>
        <dbReference type="ARBA" id="ARBA00010525"/>
    </source>
</evidence>
<proteinExistence type="inferred from homology"/>